<proteinExistence type="predicted"/>
<dbReference type="AlphaFoldDB" id="A0A6B2KRW4"/>
<accession>A0A6B2KRW4</accession>
<protein>
    <submittedName>
        <fullName evidence="1">Arginine N-succinyltransferase</fullName>
    </submittedName>
</protein>
<reference evidence="1 2" key="1">
    <citation type="submission" date="2020-02" db="EMBL/GenBank/DDBJ databases">
        <authorList>
            <person name="Yang Z."/>
        </authorList>
    </citation>
    <scope>NUCLEOTIDE SEQUENCE [LARGE SCALE GENOMIC DNA]</scope>
    <source>
        <strain evidence="1 2">HX-7-9</strain>
    </source>
</reference>
<dbReference type="SUPFAM" id="SSF55729">
    <property type="entry name" value="Acyl-CoA N-acyltransferases (Nat)"/>
    <property type="match status" value="1"/>
</dbReference>
<dbReference type="GO" id="GO:0008791">
    <property type="term" value="F:arginine N-succinyltransferase activity"/>
    <property type="evidence" value="ECO:0007669"/>
    <property type="project" value="InterPro"/>
</dbReference>
<dbReference type="EMBL" id="JAAGAA010000005">
    <property type="protein sequence ID" value="NDV12687.1"/>
    <property type="molecule type" value="Genomic_DNA"/>
</dbReference>
<name>A0A6B2KRW4_9NEIS</name>
<evidence type="ECO:0000313" key="1">
    <source>
        <dbReference type="EMBL" id="NDV12687.1"/>
    </source>
</evidence>
<keyword evidence="1" id="KW-0808">Transferase</keyword>
<dbReference type="InterPro" id="IPR007041">
    <property type="entry name" value="Arg_succinylTrfase_AstA/AruG"/>
</dbReference>
<gene>
    <name evidence="1" type="ORF">GZH52_07715</name>
</gene>
<sequence>MQARLANPADRDALAAFHGQGFGPLPAEAARDGGAADVLLVLEDAQGVLAGYALLRSPSLAAHFRRGVSVRRVPLAGIDRKLATLTLCNDLCDAARLCALRVAGEGDPAAAAAAVLLGAVQETARREAARFGRRLYAALPGVQGADGDAVLWQALGRHFAAQGQAHLDGDAAALAELLPQHTLYAGFLPAPARAVLGVAGDACRDVQGWLHAAGWQASDYVDPFDGGPVLLWPDGGAGR</sequence>
<organism evidence="1 2">
    <name type="scientific">Crenobacter caeni</name>
    <dbReference type="NCBI Taxonomy" id="2705474"/>
    <lineage>
        <taxon>Bacteria</taxon>
        <taxon>Pseudomonadati</taxon>
        <taxon>Pseudomonadota</taxon>
        <taxon>Betaproteobacteria</taxon>
        <taxon>Neisseriales</taxon>
        <taxon>Neisseriaceae</taxon>
        <taxon>Crenobacter</taxon>
    </lineage>
</organism>
<dbReference type="Proteomes" id="UP000482578">
    <property type="component" value="Unassembled WGS sequence"/>
</dbReference>
<comment type="caution">
    <text evidence="1">The sequence shown here is derived from an EMBL/GenBank/DDBJ whole genome shotgun (WGS) entry which is preliminary data.</text>
</comment>
<evidence type="ECO:0000313" key="2">
    <source>
        <dbReference type="Proteomes" id="UP000482578"/>
    </source>
</evidence>
<dbReference type="RefSeq" id="WP_163315898.1">
    <property type="nucleotide sequence ID" value="NZ_JAAGAA010000005.1"/>
</dbReference>
<dbReference type="InterPro" id="IPR016181">
    <property type="entry name" value="Acyl_CoA_acyltransferase"/>
</dbReference>
<keyword evidence="2" id="KW-1185">Reference proteome</keyword>
<dbReference type="Pfam" id="PF04958">
    <property type="entry name" value="AstA"/>
    <property type="match status" value="1"/>
</dbReference>
<dbReference type="GO" id="GO:0006527">
    <property type="term" value="P:L-arginine catabolic process"/>
    <property type="evidence" value="ECO:0007669"/>
    <property type="project" value="InterPro"/>
</dbReference>